<sequence length="39" mass="4368">MQLTSETLLQVYGWGFASVLFMWSIGYAAGLVISMVRKL</sequence>
<dbReference type="Proteomes" id="UP001180487">
    <property type="component" value="Unassembled WGS sequence"/>
</dbReference>
<gene>
    <name evidence="2" type="ORF">J2X19_002315</name>
</gene>
<accession>A0ABU2C8I0</accession>
<keyword evidence="3" id="KW-1185">Reference proteome</keyword>
<keyword evidence="1" id="KW-1133">Transmembrane helix</keyword>
<keyword evidence="1" id="KW-0812">Transmembrane</keyword>
<protein>
    <submittedName>
        <fullName evidence="2">Uncharacterized protein</fullName>
    </submittedName>
</protein>
<evidence type="ECO:0000313" key="2">
    <source>
        <dbReference type="EMBL" id="MDR7377636.1"/>
    </source>
</evidence>
<dbReference type="EMBL" id="JAVDXT010000002">
    <property type="protein sequence ID" value="MDR7377636.1"/>
    <property type="molecule type" value="Genomic_DNA"/>
</dbReference>
<feature type="transmembrane region" description="Helical" evidence="1">
    <location>
        <begin position="12"/>
        <end position="36"/>
    </location>
</feature>
<evidence type="ECO:0000256" key="1">
    <source>
        <dbReference type="SAM" id="Phobius"/>
    </source>
</evidence>
<comment type="caution">
    <text evidence="2">The sequence shown here is derived from an EMBL/GenBank/DDBJ whole genome shotgun (WGS) entry which is preliminary data.</text>
</comment>
<keyword evidence="1" id="KW-0472">Membrane</keyword>
<reference evidence="2 3" key="1">
    <citation type="submission" date="2023-07" db="EMBL/GenBank/DDBJ databases">
        <title>Sorghum-associated microbial communities from plants grown in Nebraska, USA.</title>
        <authorList>
            <person name="Schachtman D."/>
        </authorList>
    </citation>
    <scope>NUCLEOTIDE SEQUENCE [LARGE SCALE GENOMIC DNA]</scope>
    <source>
        <strain evidence="2 3">BE313</strain>
    </source>
</reference>
<proteinExistence type="predicted"/>
<evidence type="ECO:0000313" key="3">
    <source>
        <dbReference type="Proteomes" id="UP001180487"/>
    </source>
</evidence>
<organism evidence="2 3">
    <name type="scientific">Rhodoferax ferrireducens</name>
    <dbReference type="NCBI Taxonomy" id="192843"/>
    <lineage>
        <taxon>Bacteria</taxon>
        <taxon>Pseudomonadati</taxon>
        <taxon>Pseudomonadota</taxon>
        <taxon>Betaproteobacteria</taxon>
        <taxon>Burkholderiales</taxon>
        <taxon>Comamonadaceae</taxon>
        <taxon>Rhodoferax</taxon>
    </lineage>
</organism>
<name>A0ABU2C8I0_9BURK</name>